<comment type="caution">
    <text evidence="1">The sequence shown here is derived from an EMBL/GenBank/DDBJ whole genome shotgun (WGS) entry which is preliminary data.</text>
</comment>
<sequence length="199" mass="22380">MKHEIEVNRKITVTKIAICGKLRSGKDTAAHHLYISHGFDQVAFGDALKRLAHETFPDVGILSKPRALYQTFGQLMREIDPDVWVRHAERKVDGIIDYRAGTDDHIGVVITDLRQPNEYAWAKANGFTIIRVTAPDQLRMDRAVDAGDDFTVHDFAHETEQHVDSFEVDYEVVNDGTVEELKAKVDAIMAKINGLEAVN</sequence>
<dbReference type="GO" id="GO:0016301">
    <property type="term" value="F:kinase activity"/>
    <property type="evidence" value="ECO:0007669"/>
    <property type="project" value="UniProtKB-KW"/>
</dbReference>
<organism evidence="1 2">
    <name type="scientific">Anoxybacillus andreesenii</name>
    <dbReference type="NCBI Taxonomy" id="1325932"/>
    <lineage>
        <taxon>Bacteria</taxon>
        <taxon>Bacillati</taxon>
        <taxon>Bacillota</taxon>
        <taxon>Bacilli</taxon>
        <taxon>Bacillales</taxon>
        <taxon>Anoxybacillaceae</taxon>
        <taxon>Anoxybacillus</taxon>
    </lineage>
</organism>
<dbReference type="SUPFAM" id="SSF52540">
    <property type="entry name" value="P-loop containing nucleoside triphosphate hydrolases"/>
    <property type="match status" value="1"/>
</dbReference>
<dbReference type="Pfam" id="PF13238">
    <property type="entry name" value="AAA_18"/>
    <property type="match status" value="1"/>
</dbReference>
<dbReference type="RefSeq" id="WP_307149520.1">
    <property type="nucleotide sequence ID" value="NZ_JAUSTU010000004.1"/>
</dbReference>
<keyword evidence="1" id="KW-0418">Kinase</keyword>
<evidence type="ECO:0000313" key="1">
    <source>
        <dbReference type="EMBL" id="MDQ0154940.1"/>
    </source>
</evidence>
<proteinExistence type="predicted"/>
<keyword evidence="2" id="KW-1185">Reference proteome</keyword>
<dbReference type="InterPro" id="IPR027417">
    <property type="entry name" value="P-loop_NTPase"/>
</dbReference>
<dbReference type="Proteomes" id="UP001231362">
    <property type="component" value="Unassembled WGS sequence"/>
</dbReference>
<accession>A0ABT9V1V8</accession>
<dbReference type="Gene3D" id="3.40.50.300">
    <property type="entry name" value="P-loop containing nucleotide triphosphate hydrolases"/>
    <property type="match status" value="1"/>
</dbReference>
<protein>
    <submittedName>
        <fullName evidence="1">Dephospho-CoA kinase</fullName>
    </submittedName>
</protein>
<keyword evidence="1" id="KW-0808">Transferase</keyword>
<evidence type="ECO:0000313" key="2">
    <source>
        <dbReference type="Proteomes" id="UP001231362"/>
    </source>
</evidence>
<name>A0ABT9V1V8_9BACL</name>
<dbReference type="EMBL" id="JAUSTU010000004">
    <property type="protein sequence ID" value="MDQ0154940.1"/>
    <property type="molecule type" value="Genomic_DNA"/>
</dbReference>
<gene>
    <name evidence="1" type="ORF">J2S07_001244</name>
</gene>
<reference evidence="1 2" key="1">
    <citation type="submission" date="2023-07" db="EMBL/GenBank/DDBJ databases">
        <title>Genomic Encyclopedia of Type Strains, Phase IV (KMG-IV): sequencing the most valuable type-strain genomes for metagenomic binning, comparative biology and taxonomic classification.</title>
        <authorList>
            <person name="Goeker M."/>
        </authorList>
    </citation>
    <scope>NUCLEOTIDE SEQUENCE [LARGE SCALE GENOMIC DNA]</scope>
    <source>
        <strain evidence="1 2">DSM 23948</strain>
    </source>
</reference>